<feature type="region of interest" description="Disordered" evidence="1">
    <location>
        <begin position="1"/>
        <end position="25"/>
    </location>
</feature>
<evidence type="ECO:0000313" key="2">
    <source>
        <dbReference type="EMBL" id="BAG16847.1"/>
    </source>
</evidence>
<reference evidence="2" key="2">
    <citation type="journal article" date="2008" name="J. Bacteriol.">
        <title>The genome sequence of the streptomycin-producing microorganism Streptomyces griseus IFO 13350.</title>
        <authorList>
            <person name="Ohnishi Y."/>
            <person name="Ishikawa J."/>
            <person name="Hara H."/>
            <person name="Suzuki H."/>
            <person name="Ikenoya M."/>
            <person name="Ikeda H."/>
            <person name="Yamashita A."/>
            <person name="Hattori M."/>
            <person name="Horinouchi S."/>
        </authorList>
    </citation>
    <scope>NUCLEOTIDE SEQUENCE</scope>
    <source>
        <strain evidence="2">NBRC 13350</strain>
    </source>
</reference>
<evidence type="ECO:0000313" key="4">
    <source>
        <dbReference type="Proteomes" id="UP000001685"/>
    </source>
</evidence>
<reference evidence="4" key="1">
    <citation type="journal article" date="2008" name="J. Bacteriol.">
        <title>Genome sequence of the streptomycin-producing microorganism Streptomyces griseus IFO 13350.</title>
        <authorList>
            <person name="Ohnishi Y."/>
            <person name="Ishikawa J."/>
            <person name="Hara H."/>
            <person name="Suzuki H."/>
            <person name="Ikenoya M."/>
            <person name="Ikeda H."/>
            <person name="Yamashita A."/>
            <person name="Hattori M."/>
            <person name="Horinouchi S."/>
        </authorList>
    </citation>
    <scope>NUCLEOTIDE SEQUENCE [LARGE SCALE GENOMIC DNA]</scope>
    <source>
        <strain evidence="4">JCM 4626 / NBRC 13350</strain>
    </source>
</reference>
<dbReference type="eggNOG" id="ENOG5031WWG">
    <property type="taxonomic scope" value="Bacteria"/>
</dbReference>
<dbReference type="EMBL" id="AP009493">
    <property type="protein sequence ID" value="BAG23948.1"/>
    <property type="molecule type" value="Genomic_DNA"/>
</dbReference>
<accession>B1VKL6</accession>
<reference evidence="2" key="4">
    <citation type="journal article" date="2008" name="Microbiology">
        <title>Conditionally positive effect of the TetR-family transcriptional regulator AtrA on streptomycin production by Streptomyces griseus.</title>
        <authorList>
            <person name="Hirano S."/>
            <person name="Tanaka K."/>
            <person name="Ohnishi Y."/>
            <person name="Horinouchi S."/>
        </authorList>
    </citation>
    <scope>NUCLEOTIDE SEQUENCE</scope>
    <source>
        <strain evidence="2">NBRC 13350</strain>
    </source>
</reference>
<protein>
    <submittedName>
        <fullName evidence="2">Uncharacterized protein</fullName>
    </submittedName>
</protein>
<dbReference type="Proteomes" id="UP000001685">
    <property type="component" value="Chromosome"/>
</dbReference>
<organism evidence="2 4">
    <name type="scientific">Streptomyces griseus subsp. griseus (strain JCM 4626 / CBS 651.72 / NBRC 13350 / KCC S-0626 / ISP 5235)</name>
    <dbReference type="NCBI Taxonomy" id="455632"/>
    <lineage>
        <taxon>Bacteria</taxon>
        <taxon>Bacillati</taxon>
        <taxon>Actinomycetota</taxon>
        <taxon>Actinomycetes</taxon>
        <taxon>Kitasatosporales</taxon>
        <taxon>Streptomycetaceae</taxon>
        <taxon>Streptomyces</taxon>
    </lineage>
</organism>
<dbReference type="KEGG" id="sgr:SGR_18t"/>
<dbReference type="KEGG" id="sgr:SGR_7121t"/>
<evidence type="ECO:0000313" key="3">
    <source>
        <dbReference type="EMBL" id="BAG23948.1"/>
    </source>
</evidence>
<reference evidence="2" key="3">
    <citation type="journal article" date="2008" name="J. Biol. Chem.">
        <title>Phenolic lipids synthesized by type III polyketide synthase confer penicillin resistance on Streptomyces griseus.</title>
        <authorList>
            <person name="Funabashi M."/>
            <person name="Funa N."/>
            <person name="Horinouchi S."/>
        </authorList>
    </citation>
    <scope>NUCLEOTIDE SEQUENCE</scope>
    <source>
        <strain evidence="2">NBRC 13350</strain>
    </source>
</reference>
<dbReference type="HOGENOM" id="CLU_823656_0_0_11"/>
<name>B1VKL6_STRGG</name>
<proteinExistence type="predicted"/>
<evidence type="ECO:0000256" key="1">
    <source>
        <dbReference type="SAM" id="MobiDB-lite"/>
    </source>
</evidence>
<gene>
    <name evidence="2" type="ordered locus">SGR_18t</name>
    <name evidence="3" type="ordered locus">SGR_7121t</name>
</gene>
<dbReference type="AlphaFoldDB" id="B1VKL6"/>
<sequence>MLPPTPPPHSTGRSISPRTRRKTNQMRLCTTPLVRRIWTVELRPDHGGSMLHCLQCSPSAPSVRTAPSQALTHLAGHARHDFLPRHLRTCQCHSHGCRWHPRHRGCSGPVLLVLTRERGGRLWRLADTCAACAAATAHAAVVPDTVLATASPAESVKRIRQRRRGRTPHGPSEQVRVREMLSYLAAALPARTSATARLLALQCALRSTVAGDVTIPAGLIRGMRLPSEPSAFTELEAAGWLRSPTRPTQRAGFSVELLDTAVRMQAPTRADRARAANWILRTCQMSEIRQLGTSPRLLALALAAHLPDEPGAPASAEQEVLARMCGLPPQELIPLLDTLAATHFLRSWAHGAVPEDLHWELDRHNHLTGNRSSLESDRVTSHTGQAEDPGAE</sequence>
<dbReference type="EMBL" id="AP009493">
    <property type="protein sequence ID" value="BAG16847.1"/>
    <property type="molecule type" value="Genomic_DNA"/>
</dbReference>
<feature type="region of interest" description="Disordered" evidence="1">
    <location>
        <begin position="368"/>
        <end position="392"/>
    </location>
</feature>